<dbReference type="RefSeq" id="WP_188835280.1">
    <property type="nucleotide sequence ID" value="NZ_BMHI01000001.1"/>
</dbReference>
<proteinExistence type="predicted"/>
<dbReference type="AlphaFoldDB" id="A0A916SUN4"/>
<dbReference type="EMBL" id="BMHI01000001">
    <property type="protein sequence ID" value="GGB17369.1"/>
    <property type="molecule type" value="Genomic_DNA"/>
</dbReference>
<dbReference type="InterPro" id="IPR018988">
    <property type="entry name" value="DUF2000"/>
</dbReference>
<protein>
    <recommendedName>
        <fullName evidence="3">DUF2000 domain-containing protein</fullName>
    </recommendedName>
</protein>
<reference evidence="1" key="1">
    <citation type="journal article" date="2014" name="Int. J. Syst. Evol. Microbiol.">
        <title>Complete genome sequence of Corynebacterium casei LMG S-19264T (=DSM 44701T), isolated from a smear-ripened cheese.</title>
        <authorList>
            <consortium name="US DOE Joint Genome Institute (JGI-PGF)"/>
            <person name="Walter F."/>
            <person name="Albersmeier A."/>
            <person name="Kalinowski J."/>
            <person name="Ruckert C."/>
        </authorList>
    </citation>
    <scope>NUCLEOTIDE SEQUENCE</scope>
    <source>
        <strain evidence="1">CGMCC 1.15085</strain>
    </source>
</reference>
<sequence length="151" mass="16217">MYDVTEHETTSDLLTPPFATKVAILLRDDLAAWQRMNVTAFLATGIAAANPELVGESYRDADGGTYLRLLGMPVLVFEGGARDLANARNRAVSRGLRPAIYTEEMFKTGYDAANRAATADVPGEELNLVGIAVHGPKNGVDKILKGAHLHP</sequence>
<dbReference type="InterPro" id="IPR023476">
    <property type="entry name" value="Pep_tRNA_hydro_II_dom_sf"/>
</dbReference>
<evidence type="ECO:0008006" key="3">
    <source>
        <dbReference type="Google" id="ProtNLM"/>
    </source>
</evidence>
<keyword evidence="2" id="KW-1185">Reference proteome</keyword>
<accession>A0A916SUN4</accession>
<evidence type="ECO:0000313" key="1">
    <source>
        <dbReference type="EMBL" id="GGB17369.1"/>
    </source>
</evidence>
<evidence type="ECO:0000313" key="2">
    <source>
        <dbReference type="Proteomes" id="UP000636793"/>
    </source>
</evidence>
<gene>
    <name evidence="1" type="ORF">GCM10011492_03990</name>
</gene>
<comment type="caution">
    <text evidence="1">The sequence shown here is derived from an EMBL/GenBank/DDBJ whole genome shotgun (WGS) entry which is preliminary data.</text>
</comment>
<dbReference type="Gene3D" id="3.40.1490.10">
    <property type="entry name" value="Bit1"/>
    <property type="match status" value="1"/>
</dbReference>
<dbReference type="Proteomes" id="UP000636793">
    <property type="component" value="Unassembled WGS sequence"/>
</dbReference>
<dbReference type="Pfam" id="PF09391">
    <property type="entry name" value="DUF2000"/>
    <property type="match status" value="1"/>
</dbReference>
<organism evidence="1 2">
    <name type="scientific">Flexivirga endophytica</name>
    <dbReference type="NCBI Taxonomy" id="1849103"/>
    <lineage>
        <taxon>Bacteria</taxon>
        <taxon>Bacillati</taxon>
        <taxon>Actinomycetota</taxon>
        <taxon>Actinomycetes</taxon>
        <taxon>Micrococcales</taxon>
        <taxon>Dermacoccaceae</taxon>
        <taxon>Flexivirga</taxon>
    </lineage>
</organism>
<reference evidence="1" key="2">
    <citation type="submission" date="2020-09" db="EMBL/GenBank/DDBJ databases">
        <authorList>
            <person name="Sun Q."/>
            <person name="Zhou Y."/>
        </authorList>
    </citation>
    <scope>NUCLEOTIDE SEQUENCE</scope>
    <source>
        <strain evidence="1">CGMCC 1.15085</strain>
    </source>
</reference>
<dbReference type="SUPFAM" id="SSF102462">
    <property type="entry name" value="Peptidyl-tRNA hydrolase II"/>
    <property type="match status" value="1"/>
</dbReference>
<name>A0A916SUN4_9MICO</name>